<dbReference type="Gene3D" id="3.90.1150.10">
    <property type="entry name" value="Aspartate Aminotransferase, domain 1"/>
    <property type="match status" value="1"/>
</dbReference>
<sequence>MVNIPPFDATYQYQTIASEIEKNICAVMAGGRYILGPQVKEFEAEFAQYLGCEQVISCNSGTDALHLALRALRIGPGDEVITTPFTFVATTEAIGIVGATPVFVDVDVNTYNIDPSLIEEKITERTKAILPVHLFGRPCNMTDIMAIARKYNLKVIEDCAQSTGATWQGKKVGVIGDVGCFSFFPTKNLGCFGDGGAIATCDPEIAERVEYLRRHGGKVKYQHEELGLNSRLDTLQAAVLLVKLPYVEQWNSARSAIANYYISQLAEVESIVLPTVQQEGESVWNQFTIKVLDGQRERLQKFLKEKGVGSMIYYPIPLHLQQVHADLGYFLGSLPNSERLSHEVLSLPMFPELTVSAQQVVTESISQAFSSFALT</sequence>
<evidence type="ECO:0000256" key="3">
    <source>
        <dbReference type="PIRSR" id="PIRSR000390-1"/>
    </source>
</evidence>
<feature type="active site" description="Proton acceptor" evidence="3">
    <location>
        <position position="187"/>
    </location>
</feature>
<reference evidence="7" key="1">
    <citation type="journal article" date="2021" name="Science">
        <title>Hunting the eagle killer: A cyanobacterial neurotoxin causes vacuolar myelinopathy.</title>
        <authorList>
            <person name="Breinlinger S."/>
            <person name="Phillips T.J."/>
            <person name="Haram B.N."/>
            <person name="Mares J."/>
            <person name="Martinez Yerena J.A."/>
            <person name="Hrouzek P."/>
            <person name="Sobotka R."/>
            <person name="Henderson W.M."/>
            <person name="Schmieder P."/>
            <person name="Williams S.M."/>
            <person name="Lauderdale J.D."/>
            <person name="Wilde H.D."/>
            <person name="Gerrin W."/>
            <person name="Kust A."/>
            <person name="Washington J.W."/>
            <person name="Wagner C."/>
            <person name="Geier B."/>
            <person name="Liebeke M."/>
            <person name="Enke H."/>
            <person name="Niedermeyer T.H.J."/>
            <person name="Wilde S.B."/>
        </authorList>
    </citation>
    <scope>NUCLEOTIDE SEQUENCE [LARGE SCALE GENOMIC DNA]</scope>
    <source>
        <strain evidence="7">Thurmond2011</strain>
    </source>
</reference>
<evidence type="ECO:0000313" key="6">
    <source>
        <dbReference type="EMBL" id="MDR9894585.1"/>
    </source>
</evidence>
<dbReference type="GO" id="GO:0030170">
    <property type="term" value="F:pyridoxal phosphate binding"/>
    <property type="evidence" value="ECO:0007669"/>
    <property type="project" value="UniProtKB-ARBA"/>
</dbReference>
<comment type="caution">
    <text evidence="6">The sequence shown here is derived from an EMBL/GenBank/DDBJ whole genome shotgun (WGS) entry which is preliminary data.</text>
</comment>
<name>A0AAP5I8U3_9CYAN</name>
<accession>A0AAP5I8U3</accession>
<dbReference type="AlphaFoldDB" id="A0AAP5I8U3"/>
<evidence type="ECO:0000256" key="4">
    <source>
        <dbReference type="PIRSR" id="PIRSR000390-2"/>
    </source>
</evidence>
<evidence type="ECO:0000256" key="5">
    <source>
        <dbReference type="RuleBase" id="RU004508"/>
    </source>
</evidence>
<dbReference type="InterPro" id="IPR015421">
    <property type="entry name" value="PyrdxlP-dep_Trfase_major"/>
</dbReference>
<dbReference type="CDD" id="cd00616">
    <property type="entry name" value="AHBA_syn"/>
    <property type="match status" value="1"/>
</dbReference>
<dbReference type="FunFam" id="3.40.640.10:FF:000089">
    <property type="entry name" value="Aminotransferase, DegT/DnrJ/EryC1/StrS family"/>
    <property type="match status" value="1"/>
</dbReference>
<evidence type="ECO:0000256" key="2">
    <source>
        <dbReference type="ARBA" id="ARBA00037999"/>
    </source>
</evidence>
<dbReference type="Gene3D" id="3.40.640.10">
    <property type="entry name" value="Type I PLP-dependent aspartate aminotransferase-like (Major domain)"/>
    <property type="match status" value="1"/>
</dbReference>
<dbReference type="PANTHER" id="PTHR30244:SF36">
    <property type="entry name" value="3-OXO-GLUCOSE-6-PHOSPHATE:GLUTAMATE AMINOTRANSFERASE"/>
    <property type="match status" value="1"/>
</dbReference>
<dbReference type="Proteomes" id="UP000667802">
    <property type="component" value="Unassembled WGS sequence"/>
</dbReference>
<keyword evidence="1 4" id="KW-0663">Pyridoxal phosphate</keyword>
<dbReference type="InterPro" id="IPR015422">
    <property type="entry name" value="PyrdxlP-dep_Trfase_small"/>
</dbReference>
<dbReference type="PANTHER" id="PTHR30244">
    <property type="entry name" value="TRANSAMINASE"/>
    <property type="match status" value="1"/>
</dbReference>
<proteinExistence type="inferred from homology"/>
<gene>
    <name evidence="6" type="ORF">G7B40_008360</name>
</gene>
<dbReference type="EMBL" id="JAALHA020000002">
    <property type="protein sequence ID" value="MDR9894585.1"/>
    <property type="molecule type" value="Genomic_DNA"/>
</dbReference>
<dbReference type="InterPro" id="IPR015424">
    <property type="entry name" value="PyrdxlP-dep_Trfase"/>
</dbReference>
<dbReference type="GO" id="GO:0000271">
    <property type="term" value="P:polysaccharide biosynthetic process"/>
    <property type="evidence" value="ECO:0007669"/>
    <property type="project" value="TreeGrafter"/>
</dbReference>
<keyword evidence="6" id="KW-0032">Aminotransferase</keyword>
<evidence type="ECO:0000313" key="7">
    <source>
        <dbReference type="Proteomes" id="UP000667802"/>
    </source>
</evidence>
<dbReference type="PIRSF" id="PIRSF000390">
    <property type="entry name" value="PLP_StrS"/>
    <property type="match status" value="1"/>
</dbReference>
<evidence type="ECO:0000256" key="1">
    <source>
        <dbReference type="ARBA" id="ARBA00022898"/>
    </source>
</evidence>
<keyword evidence="7" id="KW-1185">Reference proteome</keyword>
<keyword evidence="6" id="KW-0808">Transferase</keyword>
<organism evidence="6 7">
    <name type="scientific">Aetokthonos hydrillicola Thurmond2011</name>
    <dbReference type="NCBI Taxonomy" id="2712845"/>
    <lineage>
        <taxon>Bacteria</taxon>
        <taxon>Bacillati</taxon>
        <taxon>Cyanobacteriota</taxon>
        <taxon>Cyanophyceae</taxon>
        <taxon>Nostocales</taxon>
        <taxon>Hapalosiphonaceae</taxon>
        <taxon>Aetokthonos</taxon>
    </lineage>
</organism>
<comment type="similarity">
    <text evidence="2 5">Belongs to the DegT/DnrJ/EryC1 family.</text>
</comment>
<dbReference type="InterPro" id="IPR000653">
    <property type="entry name" value="DegT/StrS_aminotransferase"/>
</dbReference>
<protein>
    <submittedName>
        <fullName evidence="6">DegT/DnrJ/EryC1/StrS family aminotransferase</fullName>
    </submittedName>
</protein>
<dbReference type="Pfam" id="PF01041">
    <property type="entry name" value="DegT_DnrJ_EryC1"/>
    <property type="match status" value="1"/>
</dbReference>
<dbReference type="SUPFAM" id="SSF53383">
    <property type="entry name" value="PLP-dependent transferases"/>
    <property type="match status" value="1"/>
</dbReference>
<dbReference type="RefSeq" id="WP_208340812.1">
    <property type="nucleotide sequence ID" value="NZ_CAWQFN010000736.1"/>
</dbReference>
<feature type="modified residue" description="N6-(pyridoxal phosphate)lysine" evidence="4">
    <location>
        <position position="187"/>
    </location>
</feature>
<dbReference type="GO" id="GO:0008483">
    <property type="term" value="F:transaminase activity"/>
    <property type="evidence" value="ECO:0007669"/>
    <property type="project" value="UniProtKB-KW"/>
</dbReference>